<feature type="chain" id="PRO_5043016237" description="Secreted protein" evidence="1">
    <location>
        <begin position="23"/>
        <end position="86"/>
    </location>
</feature>
<proteinExistence type="predicted"/>
<evidence type="ECO:0008006" key="4">
    <source>
        <dbReference type="Google" id="ProtNLM"/>
    </source>
</evidence>
<feature type="signal peptide" evidence="1">
    <location>
        <begin position="1"/>
        <end position="22"/>
    </location>
</feature>
<evidence type="ECO:0000313" key="3">
    <source>
        <dbReference type="Proteomes" id="UP001321473"/>
    </source>
</evidence>
<reference evidence="2 3" key="1">
    <citation type="journal article" date="2023" name="Arcadia Sci">
        <title>De novo assembly of a long-read Amblyomma americanum tick genome.</title>
        <authorList>
            <person name="Chou S."/>
            <person name="Poskanzer K.E."/>
            <person name="Rollins M."/>
            <person name="Thuy-Boun P.S."/>
        </authorList>
    </citation>
    <scope>NUCLEOTIDE SEQUENCE [LARGE SCALE GENOMIC DNA]</scope>
    <source>
        <strain evidence="2">F_SG_1</strain>
        <tissue evidence="2">Salivary glands</tissue>
    </source>
</reference>
<protein>
    <recommendedName>
        <fullName evidence="4">Secreted protein</fullName>
    </recommendedName>
</protein>
<keyword evidence="3" id="KW-1185">Reference proteome</keyword>
<evidence type="ECO:0000313" key="2">
    <source>
        <dbReference type="EMBL" id="KAK8780832.1"/>
    </source>
</evidence>
<organism evidence="2 3">
    <name type="scientific">Amblyomma americanum</name>
    <name type="common">Lone star tick</name>
    <dbReference type="NCBI Taxonomy" id="6943"/>
    <lineage>
        <taxon>Eukaryota</taxon>
        <taxon>Metazoa</taxon>
        <taxon>Ecdysozoa</taxon>
        <taxon>Arthropoda</taxon>
        <taxon>Chelicerata</taxon>
        <taxon>Arachnida</taxon>
        <taxon>Acari</taxon>
        <taxon>Parasitiformes</taxon>
        <taxon>Ixodida</taxon>
        <taxon>Ixodoidea</taxon>
        <taxon>Ixodidae</taxon>
        <taxon>Amblyomminae</taxon>
        <taxon>Amblyomma</taxon>
    </lineage>
</organism>
<comment type="caution">
    <text evidence="2">The sequence shown here is derived from an EMBL/GenBank/DDBJ whole genome shotgun (WGS) entry which is preliminary data.</text>
</comment>
<sequence length="86" mass="9747">MPVRYIFLFWVISAGLFAIAHGCKDCCEKCRSSCQRSESFSKSVYTLIRYVLNDEGTECVGRSSFLCAGKFHKTKEGCTRCCVKKQ</sequence>
<name>A0AAQ4F251_AMBAM</name>
<keyword evidence="1" id="KW-0732">Signal</keyword>
<dbReference type="AlphaFoldDB" id="A0AAQ4F251"/>
<dbReference type="Proteomes" id="UP001321473">
    <property type="component" value="Unassembled WGS sequence"/>
</dbReference>
<accession>A0AAQ4F251</accession>
<evidence type="ECO:0000256" key="1">
    <source>
        <dbReference type="SAM" id="SignalP"/>
    </source>
</evidence>
<gene>
    <name evidence="2" type="ORF">V5799_017826</name>
</gene>
<dbReference type="EMBL" id="JARKHS020008377">
    <property type="protein sequence ID" value="KAK8780832.1"/>
    <property type="molecule type" value="Genomic_DNA"/>
</dbReference>